<evidence type="ECO:0000256" key="1">
    <source>
        <dbReference type="ARBA" id="ARBA00001541"/>
    </source>
</evidence>
<accession>A0A2U1V7J6</accession>
<dbReference type="InterPro" id="IPR050903">
    <property type="entry name" value="Bact_Chemotaxis_MeTrfase"/>
</dbReference>
<dbReference type="PANTHER" id="PTHR24422:SF10">
    <property type="entry name" value="CHEMOTAXIS PROTEIN METHYLTRANSFERASE 2"/>
    <property type="match status" value="1"/>
</dbReference>
<dbReference type="Pfam" id="PF03705">
    <property type="entry name" value="CheR_N"/>
    <property type="match status" value="1"/>
</dbReference>
<dbReference type="PANTHER" id="PTHR24422">
    <property type="entry name" value="CHEMOTAXIS PROTEIN METHYLTRANSFERASE"/>
    <property type="match status" value="1"/>
</dbReference>
<dbReference type="Pfam" id="PF01739">
    <property type="entry name" value="CheR"/>
    <property type="match status" value="1"/>
</dbReference>
<evidence type="ECO:0000313" key="8">
    <source>
        <dbReference type="Proteomes" id="UP000245048"/>
    </source>
</evidence>
<keyword evidence="8" id="KW-1185">Reference proteome</keyword>
<sequence length="286" mass="31736">MSVPASPHTAPAPLSRQELMQLCDFLYRHTGLAYGEPKRYYIERRVAERVLHSGAAGFAAYMARLRNSPAEVEALVNSLTVNETYFYREDYQLRCLSGGMLPEIAARRSPGDRIRLWSMPCATGEEAYSLALWLLENWPVVDAYHVEIVGSDIDTRALAAAVAGEYGARALSRLPPALVARYFEPLPGGRHRIIQDLRESVRFTAANLVEPASMAAQGGFDVIFCRNALIYFDTASRQRAMENLEAALLPGGFLCLGRSETMMPRPGRLQPRRLGGVLVHQRPEAA</sequence>
<feature type="domain" description="CheR-type methyltransferase" evidence="6">
    <location>
        <begin position="7"/>
        <end position="262"/>
    </location>
</feature>
<proteinExistence type="predicted"/>
<dbReference type="Proteomes" id="UP000245048">
    <property type="component" value="Unassembled WGS sequence"/>
</dbReference>
<dbReference type="SMART" id="SM00138">
    <property type="entry name" value="MeTrc"/>
    <property type="match status" value="1"/>
</dbReference>
<gene>
    <name evidence="7" type="ORF">CR165_03080</name>
</gene>
<dbReference type="InterPro" id="IPR000780">
    <property type="entry name" value="CheR_MeTrfase"/>
</dbReference>
<keyword evidence="5" id="KW-0949">S-adenosyl-L-methionine</keyword>
<name>A0A2U1V7J6_9PROT</name>
<dbReference type="SUPFAM" id="SSF47757">
    <property type="entry name" value="Chemotaxis receptor methyltransferase CheR, N-terminal domain"/>
    <property type="match status" value="1"/>
</dbReference>
<evidence type="ECO:0000256" key="2">
    <source>
        <dbReference type="ARBA" id="ARBA00012534"/>
    </source>
</evidence>
<dbReference type="InterPro" id="IPR036804">
    <property type="entry name" value="CheR_N_sf"/>
</dbReference>
<dbReference type="InterPro" id="IPR022641">
    <property type="entry name" value="CheR_N"/>
</dbReference>
<dbReference type="PRINTS" id="PR00996">
    <property type="entry name" value="CHERMTFRASE"/>
</dbReference>
<dbReference type="AlphaFoldDB" id="A0A2U1V7J6"/>
<protein>
    <recommendedName>
        <fullName evidence="2">protein-glutamate O-methyltransferase</fullName>
        <ecNumber evidence="2">2.1.1.80</ecNumber>
    </recommendedName>
</protein>
<comment type="caution">
    <text evidence="7">The sequence shown here is derived from an EMBL/GenBank/DDBJ whole genome shotgun (WGS) entry which is preliminary data.</text>
</comment>
<evidence type="ECO:0000256" key="3">
    <source>
        <dbReference type="ARBA" id="ARBA00022603"/>
    </source>
</evidence>
<keyword evidence="4" id="KW-0808">Transferase</keyword>
<dbReference type="GO" id="GO:0008983">
    <property type="term" value="F:protein-glutamate O-methyltransferase activity"/>
    <property type="evidence" value="ECO:0007669"/>
    <property type="project" value="UniProtKB-EC"/>
</dbReference>
<reference evidence="8" key="1">
    <citation type="submission" date="2017-10" db="EMBL/GenBank/DDBJ databases">
        <authorList>
            <person name="Toshchakov S.V."/>
            <person name="Goeva M.A."/>
        </authorList>
    </citation>
    <scope>NUCLEOTIDE SEQUENCE [LARGE SCALE GENOMIC DNA]</scope>
    <source>
        <strain evidence="8">JR1/69-1-13</strain>
    </source>
</reference>
<comment type="catalytic activity">
    <reaction evidence="1">
        <text>L-glutamyl-[protein] + S-adenosyl-L-methionine = [protein]-L-glutamate 5-O-methyl ester + S-adenosyl-L-homocysteine</text>
        <dbReference type="Rhea" id="RHEA:24452"/>
        <dbReference type="Rhea" id="RHEA-COMP:10208"/>
        <dbReference type="Rhea" id="RHEA-COMP:10311"/>
        <dbReference type="ChEBI" id="CHEBI:29973"/>
        <dbReference type="ChEBI" id="CHEBI:57856"/>
        <dbReference type="ChEBI" id="CHEBI:59789"/>
        <dbReference type="ChEBI" id="CHEBI:82795"/>
        <dbReference type="EC" id="2.1.1.80"/>
    </reaction>
</comment>
<keyword evidence="3" id="KW-0489">Methyltransferase</keyword>
<dbReference type="EMBL" id="PDOA01000002">
    <property type="protein sequence ID" value="PWC29872.1"/>
    <property type="molecule type" value="Genomic_DNA"/>
</dbReference>
<dbReference type="EC" id="2.1.1.80" evidence="2"/>
<evidence type="ECO:0000259" key="6">
    <source>
        <dbReference type="PROSITE" id="PS50123"/>
    </source>
</evidence>
<dbReference type="Gene3D" id="3.40.50.150">
    <property type="entry name" value="Vaccinia Virus protein VP39"/>
    <property type="match status" value="1"/>
</dbReference>
<dbReference type="OrthoDB" id="9816309at2"/>
<evidence type="ECO:0000256" key="5">
    <source>
        <dbReference type="ARBA" id="ARBA00022691"/>
    </source>
</evidence>
<evidence type="ECO:0000256" key="4">
    <source>
        <dbReference type="ARBA" id="ARBA00022679"/>
    </source>
</evidence>
<organism evidence="7 8">
    <name type="scientific">Teichococcus aestuarii</name>
    <dbReference type="NCBI Taxonomy" id="568898"/>
    <lineage>
        <taxon>Bacteria</taxon>
        <taxon>Pseudomonadati</taxon>
        <taxon>Pseudomonadota</taxon>
        <taxon>Alphaproteobacteria</taxon>
        <taxon>Acetobacterales</taxon>
        <taxon>Roseomonadaceae</taxon>
        <taxon>Roseomonas</taxon>
    </lineage>
</organism>
<dbReference type="Gene3D" id="1.10.155.10">
    <property type="entry name" value="Chemotaxis receptor methyltransferase CheR, N-terminal domain"/>
    <property type="match status" value="1"/>
</dbReference>
<dbReference type="PROSITE" id="PS50123">
    <property type="entry name" value="CHER"/>
    <property type="match status" value="1"/>
</dbReference>
<dbReference type="SUPFAM" id="SSF53335">
    <property type="entry name" value="S-adenosyl-L-methionine-dependent methyltransferases"/>
    <property type="match status" value="1"/>
</dbReference>
<dbReference type="InterPro" id="IPR022642">
    <property type="entry name" value="CheR_C"/>
</dbReference>
<dbReference type="InterPro" id="IPR029063">
    <property type="entry name" value="SAM-dependent_MTases_sf"/>
</dbReference>
<dbReference type="RefSeq" id="WP_109515507.1">
    <property type="nucleotide sequence ID" value="NZ_PDOA01000002.1"/>
</dbReference>
<dbReference type="GO" id="GO:0032259">
    <property type="term" value="P:methylation"/>
    <property type="evidence" value="ECO:0007669"/>
    <property type="project" value="UniProtKB-KW"/>
</dbReference>
<evidence type="ECO:0000313" key="7">
    <source>
        <dbReference type="EMBL" id="PWC29872.1"/>
    </source>
</evidence>